<evidence type="ECO:0000313" key="5">
    <source>
        <dbReference type="Proteomes" id="UP000093309"/>
    </source>
</evidence>
<dbReference type="STRING" id="512399.A8709_09235"/>
<proteinExistence type="predicted"/>
<keyword evidence="5" id="KW-1185">Reference proteome</keyword>
<dbReference type="InterPro" id="IPR012354">
    <property type="entry name" value="Esterase_lipase"/>
</dbReference>
<name>A0A1C1A6F5_9BACL</name>
<feature type="domain" description="Serine aminopeptidase S33" evidence="3">
    <location>
        <begin position="25"/>
        <end position="235"/>
    </location>
</feature>
<dbReference type="InterPro" id="IPR029058">
    <property type="entry name" value="AB_hydrolase_fold"/>
</dbReference>
<dbReference type="GO" id="GO:0052689">
    <property type="term" value="F:carboxylic ester hydrolase activity"/>
    <property type="evidence" value="ECO:0007669"/>
    <property type="project" value="InterPro"/>
</dbReference>
<feature type="binding site" evidence="2">
    <location>
        <position position="100"/>
    </location>
    <ligand>
        <name>substrate</name>
    </ligand>
</feature>
<dbReference type="EMBL" id="LYPC01000012">
    <property type="protein sequence ID" value="OCT16081.1"/>
    <property type="molecule type" value="Genomic_DNA"/>
</dbReference>
<comment type="caution">
    <text evidence="4">The sequence shown here is derived from an EMBL/GenBank/DDBJ whole genome shotgun (WGS) entry which is preliminary data.</text>
</comment>
<evidence type="ECO:0000256" key="2">
    <source>
        <dbReference type="PIRSR" id="PIRSR017388-2"/>
    </source>
</evidence>
<organism evidence="4 5">
    <name type="scientific">Paenibacillus pectinilyticus</name>
    <dbReference type="NCBI Taxonomy" id="512399"/>
    <lineage>
        <taxon>Bacteria</taxon>
        <taxon>Bacillati</taxon>
        <taxon>Bacillota</taxon>
        <taxon>Bacilli</taxon>
        <taxon>Bacillales</taxon>
        <taxon>Paenibacillaceae</taxon>
        <taxon>Paenibacillus</taxon>
    </lineage>
</organism>
<dbReference type="InterPro" id="IPR051044">
    <property type="entry name" value="MAG_DAG_Lipase"/>
</dbReference>
<reference evidence="5" key="1">
    <citation type="submission" date="2016-05" db="EMBL/GenBank/DDBJ databases">
        <title>Paenibacillus oryzae. sp. nov., isolated from the rice root.</title>
        <authorList>
            <person name="Zhang J."/>
            <person name="Zhang X."/>
        </authorList>
    </citation>
    <scope>NUCLEOTIDE SEQUENCE [LARGE SCALE GENOMIC DNA]</scope>
    <source>
        <strain evidence="5">KCTC13222</strain>
    </source>
</reference>
<feature type="active site" description="Charge relay system" evidence="1">
    <location>
        <position position="228"/>
    </location>
</feature>
<feature type="binding site" evidence="2">
    <location>
        <position position="31"/>
    </location>
    <ligand>
        <name>substrate</name>
    </ligand>
</feature>
<dbReference type="Pfam" id="PF12146">
    <property type="entry name" value="Hydrolase_4"/>
    <property type="match status" value="1"/>
</dbReference>
<accession>A0A1C1A6F5</accession>
<dbReference type="Gene3D" id="3.40.50.1820">
    <property type="entry name" value="alpha/beta hydrolase"/>
    <property type="match status" value="1"/>
</dbReference>
<dbReference type="Proteomes" id="UP000093309">
    <property type="component" value="Unassembled WGS sequence"/>
</dbReference>
<dbReference type="PIRSF" id="PIRSF017388">
    <property type="entry name" value="Esterase_lipase"/>
    <property type="match status" value="1"/>
</dbReference>
<dbReference type="SUPFAM" id="SSF53474">
    <property type="entry name" value="alpha/beta-Hydrolases"/>
    <property type="match status" value="1"/>
</dbReference>
<evidence type="ECO:0000256" key="1">
    <source>
        <dbReference type="PIRSR" id="PIRSR017388-1"/>
    </source>
</evidence>
<dbReference type="AlphaFoldDB" id="A0A1C1A6F5"/>
<evidence type="ECO:0000313" key="4">
    <source>
        <dbReference type="EMBL" id="OCT16081.1"/>
    </source>
</evidence>
<dbReference type="PANTHER" id="PTHR11614">
    <property type="entry name" value="PHOSPHOLIPASE-RELATED"/>
    <property type="match status" value="1"/>
</dbReference>
<protein>
    <submittedName>
        <fullName evidence="4">Carboxylesterase</fullName>
    </submittedName>
</protein>
<evidence type="ECO:0000259" key="3">
    <source>
        <dbReference type="Pfam" id="PF12146"/>
    </source>
</evidence>
<sequence length="267" mass="30024">MEQRVYKSTEPFFWTGSGKNQETGILMIHGFTGSPSEFRRIAYELREDGYTIQAIRLPGHGTSPKDMKRTGWTDWYGHVLESFDGLAATCKNVIVMGHSMGGLLALKLAVERRTAGIISLATPIYLTSRKSALAVLVQYFKPYIAKKPKQVSTLLDESCAYTKTPIRCVVSLRKLLKQVRGLLPQVQAPIWIGQGKKDGVVHPRSADFIQERTCSQVKQLHYYEESSHGMLLDKERERVYADISGFILSLEVAYYGVKESDTVIEKA</sequence>
<feature type="active site" description="Nucleophile" evidence="1">
    <location>
        <position position="99"/>
    </location>
</feature>
<feature type="active site" description="Charge relay system" evidence="1">
    <location>
        <position position="198"/>
    </location>
</feature>
<gene>
    <name evidence="4" type="ORF">A8709_09235</name>
</gene>
<dbReference type="InterPro" id="IPR022742">
    <property type="entry name" value="Hydrolase_4"/>
</dbReference>